<protein>
    <submittedName>
        <fullName evidence="1">Uncharacterized protein</fullName>
    </submittedName>
</protein>
<name>A0ACB1B7U2_MELEN</name>
<dbReference type="Proteomes" id="UP001497535">
    <property type="component" value="Unassembled WGS sequence"/>
</dbReference>
<sequence length="69" mass="8119">MSFHLSFARPSHLYINVSVQCFLCSDMSIYRIFHLVNLMSTKICLSSLIRSLYSTSINRRKIIDMHTNY</sequence>
<keyword evidence="2" id="KW-1185">Reference proteome</keyword>
<evidence type="ECO:0000313" key="1">
    <source>
        <dbReference type="EMBL" id="CAK5125185.1"/>
    </source>
</evidence>
<proteinExistence type="predicted"/>
<organism evidence="1 2">
    <name type="scientific">Meloidogyne enterolobii</name>
    <name type="common">Root-knot nematode worm</name>
    <name type="synonym">Meloidogyne mayaguensis</name>
    <dbReference type="NCBI Taxonomy" id="390850"/>
    <lineage>
        <taxon>Eukaryota</taxon>
        <taxon>Metazoa</taxon>
        <taxon>Ecdysozoa</taxon>
        <taxon>Nematoda</taxon>
        <taxon>Chromadorea</taxon>
        <taxon>Rhabditida</taxon>
        <taxon>Tylenchina</taxon>
        <taxon>Tylenchomorpha</taxon>
        <taxon>Tylenchoidea</taxon>
        <taxon>Meloidogynidae</taxon>
        <taxon>Meloidogyninae</taxon>
        <taxon>Meloidogyne</taxon>
    </lineage>
</organism>
<reference evidence="1" key="1">
    <citation type="submission" date="2023-11" db="EMBL/GenBank/DDBJ databases">
        <authorList>
            <person name="Poullet M."/>
        </authorList>
    </citation>
    <scope>NUCLEOTIDE SEQUENCE</scope>
    <source>
        <strain evidence="1">E1834</strain>
    </source>
</reference>
<dbReference type="EMBL" id="CAVMJV010000208">
    <property type="protein sequence ID" value="CAK5125185.1"/>
    <property type="molecule type" value="Genomic_DNA"/>
</dbReference>
<evidence type="ECO:0000313" key="2">
    <source>
        <dbReference type="Proteomes" id="UP001497535"/>
    </source>
</evidence>
<gene>
    <name evidence="1" type="ORF">MENTE1834_LOCUS47941</name>
</gene>
<comment type="caution">
    <text evidence="1">The sequence shown here is derived from an EMBL/GenBank/DDBJ whole genome shotgun (WGS) entry which is preliminary data.</text>
</comment>
<accession>A0ACB1B7U2</accession>